<sequence>MPDRSGETHHEPVAHGYDALKARPYADVLIVGGGINGIATFRDLALQGVDVALVERGDFVSGASAASSHMIHGGIRYLENGEFRLVHEAVTERNSLLRTAPHFVRPLQTTIPIFSTFSGVIGAPLRFLRHGSGRPSERGGILIKIGLVIYDSFSRGLFHVNGVVPRHAFHGRAQSLRDLPDLSPDVKYTATYWDASLHDPERLALDLVRDGLAAGARTRSEDAAHRTARAANYTAAVAVKDGRVVLRDVESGEETGFAASVVVNASGPWTDITNAALGSPTRFMGGTKGSHIVLDHPRLLAATGGRELFFEHSDGRIVLIYPLKGRVLVGTTDIDHDMADPIVCTEAEVDYFIDLVAHVLPGIPVDRSQIVYRFAGVRPLPRHDDVSPGFVSRDYRIEQAPLGEGTDASVLSLIGGKWTTFRASAEHLADRVLGLLARSRVRSTKGLAIGGGRGYPTTERARRQWIAGHPGVSGARASVLLDRYGTFAADVIRAIAADPSDAPLAAAPAYSTGELRHLARTEHVVHLDDMLMRRTSIAFTGGATPEAAAEIAEAIAPVLAWDAARQAFEVERGLAKVDAFVPAAPARHDEVSGTDDGGSLTGPIPLTR</sequence>
<dbReference type="PRINTS" id="PR01001">
    <property type="entry name" value="FADG3PDH"/>
</dbReference>
<evidence type="ECO:0000256" key="6">
    <source>
        <dbReference type="ARBA" id="ARBA00023002"/>
    </source>
</evidence>
<keyword evidence="3" id="KW-0285">Flavoprotein</keyword>
<feature type="domain" description="FAD dependent oxidoreductase" evidence="8">
    <location>
        <begin position="27"/>
        <end position="384"/>
    </location>
</feature>
<evidence type="ECO:0000256" key="5">
    <source>
        <dbReference type="ARBA" id="ARBA00022827"/>
    </source>
</evidence>
<keyword evidence="11" id="KW-1185">Reference proteome</keyword>
<keyword evidence="5" id="KW-0274">FAD</keyword>
<evidence type="ECO:0000313" key="11">
    <source>
        <dbReference type="Proteomes" id="UP001323798"/>
    </source>
</evidence>
<dbReference type="GO" id="GO:0016491">
    <property type="term" value="F:oxidoreductase activity"/>
    <property type="evidence" value="ECO:0007669"/>
    <property type="project" value="UniProtKB-KW"/>
</dbReference>
<reference evidence="10 11" key="1">
    <citation type="submission" date="2023-11" db="EMBL/GenBank/DDBJ databases">
        <title>Genome sequence of Microbacterium rhizosphaerae KACC 19337.</title>
        <authorList>
            <person name="Choi H."/>
            <person name="Kim S."/>
            <person name="Kim Y."/>
            <person name="Kwon S.-W."/>
            <person name="Heo J."/>
        </authorList>
    </citation>
    <scope>NUCLEOTIDE SEQUENCE [LARGE SCALE GENOMIC DNA]</scope>
    <source>
        <strain evidence="10 11">KACC 19337</strain>
    </source>
</reference>
<gene>
    <name evidence="10" type="ORF">SM116_05515</name>
</gene>
<dbReference type="Pfam" id="PF16901">
    <property type="entry name" value="DAO_C"/>
    <property type="match status" value="1"/>
</dbReference>
<evidence type="ECO:0000256" key="1">
    <source>
        <dbReference type="ARBA" id="ARBA00001974"/>
    </source>
</evidence>
<proteinExistence type="inferred from homology"/>
<feature type="domain" description="Alpha-glycerophosphate oxidase C-terminal" evidence="9">
    <location>
        <begin position="443"/>
        <end position="566"/>
    </location>
</feature>
<comment type="similarity">
    <text evidence="2">Belongs to the FAD-dependent glycerol-3-phosphate dehydrogenase family.</text>
</comment>
<keyword evidence="4" id="KW-0319">Glycerol metabolism</keyword>
<dbReference type="RefSeq" id="WP_320943455.1">
    <property type="nucleotide sequence ID" value="NZ_BAABEU010000011.1"/>
</dbReference>
<dbReference type="InterPro" id="IPR038299">
    <property type="entry name" value="DAO_C_sf"/>
</dbReference>
<dbReference type="EMBL" id="CP139368">
    <property type="protein sequence ID" value="WPR90751.1"/>
    <property type="molecule type" value="Genomic_DNA"/>
</dbReference>
<dbReference type="Pfam" id="PF01266">
    <property type="entry name" value="DAO"/>
    <property type="match status" value="1"/>
</dbReference>
<evidence type="ECO:0000259" key="8">
    <source>
        <dbReference type="Pfam" id="PF01266"/>
    </source>
</evidence>
<dbReference type="PANTHER" id="PTHR11985">
    <property type="entry name" value="GLYCEROL-3-PHOSPHATE DEHYDROGENASE"/>
    <property type="match status" value="1"/>
</dbReference>
<organism evidence="10 11">
    <name type="scientific">Microbacterium rhizosphaerae</name>
    <dbReference type="NCBI Taxonomy" id="1678237"/>
    <lineage>
        <taxon>Bacteria</taxon>
        <taxon>Bacillati</taxon>
        <taxon>Actinomycetota</taxon>
        <taxon>Actinomycetes</taxon>
        <taxon>Micrococcales</taxon>
        <taxon>Microbacteriaceae</taxon>
        <taxon>Microbacterium</taxon>
    </lineage>
</organism>
<dbReference type="Gene3D" id="3.30.9.10">
    <property type="entry name" value="D-Amino Acid Oxidase, subunit A, domain 2"/>
    <property type="match status" value="1"/>
</dbReference>
<protein>
    <submittedName>
        <fullName evidence="10">Glycerol-3-phosphate dehydrogenase/oxidase</fullName>
        <ecNumber evidence="10">1.-.-.-</ecNumber>
    </submittedName>
</protein>
<dbReference type="Gene3D" id="1.10.8.870">
    <property type="entry name" value="Alpha-glycerophosphate oxidase, cap domain"/>
    <property type="match status" value="1"/>
</dbReference>
<evidence type="ECO:0000256" key="7">
    <source>
        <dbReference type="SAM" id="MobiDB-lite"/>
    </source>
</evidence>
<evidence type="ECO:0000256" key="4">
    <source>
        <dbReference type="ARBA" id="ARBA00022798"/>
    </source>
</evidence>
<dbReference type="InterPro" id="IPR006076">
    <property type="entry name" value="FAD-dep_OxRdtase"/>
</dbReference>
<feature type="region of interest" description="Disordered" evidence="7">
    <location>
        <begin position="587"/>
        <end position="608"/>
    </location>
</feature>
<dbReference type="InterPro" id="IPR036188">
    <property type="entry name" value="FAD/NAD-bd_sf"/>
</dbReference>
<dbReference type="PANTHER" id="PTHR11985:SF35">
    <property type="entry name" value="ANAEROBIC GLYCEROL-3-PHOSPHATE DEHYDROGENASE SUBUNIT A"/>
    <property type="match status" value="1"/>
</dbReference>
<dbReference type="SUPFAM" id="SSF51905">
    <property type="entry name" value="FAD/NAD(P)-binding domain"/>
    <property type="match status" value="1"/>
</dbReference>
<dbReference type="Gene3D" id="3.50.50.60">
    <property type="entry name" value="FAD/NAD(P)-binding domain"/>
    <property type="match status" value="1"/>
</dbReference>
<dbReference type="InterPro" id="IPR000447">
    <property type="entry name" value="G3P_DH_FAD-dep"/>
</dbReference>
<name>A0ABZ0STP0_9MICO</name>
<evidence type="ECO:0000256" key="3">
    <source>
        <dbReference type="ARBA" id="ARBA00022630"/>
    </source>
</evidence>
<keyword evidence="6 10" id="KW-0560">Oxidoreductase</keyword>
<dbReference type="Proteomes" id="UP001323798">
    <property type="component" value="Chromosome"/>
</dbReference>
<dbReference type="EC" id="1.-.-.-" evidence="10"/>
<evidence type="ECO:0000256" key="2">
    <source>
        <dbReference type="ARBA" id="ARBA00007330"/>
    </source>
</evidence>
<evidence type="ECO:0000313" key="10">
    <source>
        <dbReference type="EMBL" id="WPR90751.1"/>
    </source>
</evidence>
<evidence type="ECO:0000259" key="9">
    <source>
        <dbReference type="Pfam" id="PF16901"/>
    </source>
</evidence>
<comment type="cofactor">
    <cofactor evidence="1">
        <name>FAD</name>
        <dbReference type="ChEBI" id="CHEBI:57692"/>
    </cofactor>
</comment>
<dbReference type="InterPro" id="IPR031656">
    <property type="entry name" value="DAO_C"/>
</dbReference>
<accession>A0ABZ0STP0</accession>